<name>A0A672V3G0_STRHB</name>
<dbReference type="GO" id="GO:0005813">
    <property type="term" value="C:centrosome"/>
    <property type="evidence" value="ECO:0007669"/>
    <property type="project" value="Ensembl"/>
</dbReference>
<reference evidence="3 4" key="1">
    <citation type="submission" date="2019-11" db="EMBL/GenBank/DDBJ databases">
        <title>Strigops habroptila (kakapo) genome, bStrHab1, primary haplotype, v2.</title>
        <authorList>
            <person name="Jarvis E.D."/>
            <person name="Howard J."/>
            <person name="Rhie A."/>
            <person name="Phillippy A."/>
            <person name="Korlach J."/>
            <person name="Digby A."/>
            <person name="Iorns D."/>
            <person name="Eason D."/>
            <person name="Robertson B."/>
            <person name="Raemaekers T."/>
            <person name="Howe K."/>
            <person name="Lewin H."/>
            <person name="Damas J."/>
            <person name="Hastie A."/>
            <person name="Tracey A."/>
            <person name="Chow W."/>
            <person name="Fedrigo O."/>
        </authorList>
    </citation>
    <scope>NUCLEOTIDE SEQUENCE [LARGE SCALE GENOMIC DNA]</scope>
</reference>
<feature type="coiled-coil region" evidence="1">
    <location>
        <begin position="190"/>
        <end position="235"/>
    </location>
</feature>
<dbReference type="Proteomes" id="UP000472266">
    <property type="component" value="Chromosome 21"/>
</dbReference>
<dbReference type="GO" id="GO:1990498">
    <property type="term" value="C:mitotic spindle microtubule"/>
    <property type="evidence" value="ECO:0007669"/>
    <property type="project" value="Ensembl"/>
</dbReference>
<dbReference type="GO" id="GO:0070652">
    <property type="term" value="C:HAUS complex"/>
    <property type="evidence" value="ECO:0007669"/>
    <property type="project" value="Ensembl"/>
</dbReference>
<evidence type="ECO:0000313" key="4">
    <source>
        <dbReference type="Proteomes" id="UP000472266"/>
    </source>
</evidence>
<organism evidence="3 4">
    <name type="scientific">Strigops habroptila</name>
    <name type="common">Kakapo</name>
    <dbReference type="NCBI Taxonomy" id="2489341"/>
    <lineage>
        <taxon>Eukaryota</taxon>
        <taxon>Metazoa</taxon>
        <taxon>Chordata</taxon>
        <taxon>Craniata</taxon>
        <taxon>Vertebrata</taxon>
        <taxon>Euteleostomi</taxon>
        <taxon>Archelosauria</taxon>
        <taxon>Archosauria</taxon>
        <taxon>Dinosauria</taxon>
        <taxon>Saurischia</taxon>
        <taxon>Theropoda</taxon>
        <taxon>Coelurosauria</taxon>
        <taxon>Aves</taxon>
        <taxon>Neognathae</taxon>
        <taxon>Neoaves</taxon>
        <taxon>Telluraves</taxon>
        <taxon>Australaves</taxon>
        <taxon>Psittaciformes</taxon>
        <taxon>Psittacidae</taxon>
        <taxon>Strigops</taxon>
    </lineage>
</organism>
<dbReference type="GO" id="GO:0051225">
    <property type="term" value="P:spindle assembly"/>
    <property type="evidence" value="ECO:0007669"/>
    <property type="project" value="Ensembl"/>
</dbReference>
<protein>
    <submittedName>
        <fullName evidence="3">HAUS augmin like complex subunit 8</fullName>
    </submittedName>
</protein>
<keyword evidence="4" id="KW-1185">Reference proteome</keyword>
<dbReference type="InParanoid" id="A0A672V3G0"/>
<feature type="compositionally biased region" description="Low complexity" evidence="2">
    <location>
        <begin position="78"/>
        <end position="90"/>
    </location>
</feature>
<evidence type="ECO:0000256" key="2">
    <source>
        <dbReference type="SAM" id="MobiDB-lite"/>
    </source>
</evidence>
<dbReference type="GeneTree" id="ENSGT00390000010974"/>
<feature type="region of interest" description="Disordered" evidence="2">
    <location>
        <begin position="1"/>
        <end position="109"/>
    </location>
</feature>
<accession>A0A672V3G0</accession>
<reference evidence="3" key="2">
    <citation type="submission" date="2025-08" db="UniProtKB">
        <authorList>
            <consortium name="Ensembl"/>
        </authorList>
    </citation>
    <scope>IDENTIFICATION</scope>
</reference>
<dbReference type="OMA" id="TAKMEHN"/>
<gene>
    <name evidence="3" type="primary">HAUS8</name>
</gene>
<dbReference type="GO" id="GO:0007098">
    <property type="term" value="P:centrosome cycle"/>
    <property type="evidence" value="ECO:0007669"/>
    <property type="project" value="Ensembl"/>
</dbReference>
<dbReference type="Ensembl" id="ENSSHBT00005026070.1">
    <property type="protein sequence ID" value="ENSSHBP00005021863.1"/>
    <property type="gene ID" value="ENSSHBG00005018488.1"/>
</dbReference>
<dbReference type="AlphaFoldDB" id="A0A672V3G0"/>
<evidence type="ECO:0000256" key="1">
    <source>
        <dbReference type="SAM" id="Coils"/>
    </source>
</evidence>
<reference evidence="3" key="3">
    <citation type="submission" date="2025-09" db="UniProtKB">
        <authorList>
            <consortium name="Ensembl"/>
        </authorList>
    </citation>
    <scope>IDENTIFICATION</scope>
</reference>
<feature type="compositionally biased region" description="Basic residues" evidence="2">
    <location>
        <begin position="49"/>
        <end position="58"/>
    </location>
</feature>
<feature type="region of interest" description="Disordered" evidence="2">
    <location>
        <begin position="142"/>
        <end position="173"/>
    </location>
</feature>
<proteinExistence type="predicted"/>
<keyword evidence="1" id="KW-0175">Coiled coil</keyword>
<sequence length="379" mass="42769">FYSSTPTGGARPPVRVRDRSNAAAAEAAGGAGGNKRPVAVVISRSAGCPRRRATPKLLRRAEKSLRKRRKDASANSFAKSTSKPSSATKPRSVSPQKCRTPAGVAPSSLNKGRFEKRYLQSTLLDEDKTDLPDIDLSAVNDKSACKKSPGSESAHEEDTTTCQDPETEEGDSDDAIEELESQTLLLTYLRLKAEKNLAKLEEEAEKNLLKLCEEKEREQKQLFELKRDILLKEREQKLNDALDKQMDLVSSLVPVCEELQEKYKRFAVSLDATRHELPIKNIHIEGDMQAYLEELQKQLKITEELLTELTPSYSEESAKTFSVLEELKEVSGELDEELQRSFTRMLNLFSEVSKEVSLCNQRKCEEKHGLDVMKRWYFK</sequence>
<evidence type="ECO:0000313" key="3">
    <source>
        <dbReference type="Ensembl" id="ENSSHBP00005021863.1"/>
    </source>
</evidence>